<organism evidence="1 2">
    <name type="scientific">Dictyostelium purpureum</name>
    <name type="common">Slime mold</name>
    <dbReference type="NCBI Taxonomy" id="5786"/>
    <lineage>
        <taxon>Eukaryota</taxon>
        <taxon>Amoebozoa</taxon>
        <taxon>Evosea</taxon>
        <taxon>Eumycetozoa</taxon>
        <taxon>Dictyostelia</taxon>
        <taxon>Dictyosteliales</taxon>
        <taxon>Dictyosteliaceae</taxon>
        <taxon>Dictyostelium</taxon>
    </lineage>
</organism>
<keyword evidence="2" id="KW-1185">Reference proteome</keyword>
<dbReference type="InParanoid" id="F1A2M2"/>
<name>F1A2M2_DICPU</name>
<dbReference type="Proteomes" id="UP000001064">
    <property type="component" value="Unassembled WGS sequence"/>
</dbReference>
<proteinExistence type="predicted"/>
<dbReference type="EMBL" id="GL871417">
    <property type="protein sequence ID" value="EGC29567.1"/>
    <property type="molecule type" value="Genomic_DNA"/>
</dbReference>
<dbReference type="AlphaFoldDB" id="F1A2M2"/>
<accession>F1A2M2</accession>
<reference evidence="2" key="1">
    <citation type="journal article" date="2011" name="Genome Biol.">
        <title>Comparative genomics of the social amoebae Dictyostelium discoideum and Dictyostelium purpureum.</title>
        <authorList>
            <consortium name="US DOE Joint Genome Institute (JGI-PGF)"/>
            <person name="Sucgang R."/>
            <person name="Kuo A."/>
            <person name="Tian X."/>
            <person name="Salerno W."/>
            <person name="Parikh A."/>
            <person name="Feasley C.L."/>
            <person name="Dalin E."/>
            <person name="Tu H."/>
            <person name="Huang E."/>
            <person name="Barry K."/>
            <person name="Lindquist E."/>
            <person name="Shapiro H."/>
            <person name="Bruce D."/>
            <person name="Schmutz J."/>
            <person name="Salamov A."/>
            <person name="Fey P."/>
            <person name="Gaudet P."/>
            <person name="Anjard C."/>
            <person name="Babu M.M."/>
            <person name="Basu S."/>
            <person name="Bushmanova Y."/>
            <person name="van der Wel H."/>
            <person name="Katoh-Kurasawa M."/>
            <person name="Dinh C."/>
            <person name="Coutinho P.M."/>
            <person name="Saito T."/>
            <person name="Elias M."/>
            <person name="Schaap P."/>
            <person name="Kay R.R."/>
            <person name="Henrissat B."/>
            <person name="Eichinger L."/>
            <person name="Rivero F."/>
            <person name="Putnam N.H."/>
            <person name="West C.M."/>
            <person name="Loomis W.F."/>
            <person name="Chisholm R.L."/>
            <person name="Shaulsky G."/>
            <person name="Strassmann J.E."/>
            <person name="Queller D.C."/>
            <person name="Kuspa A."/>
            <person name="Grigoriev I.V."/>
        </authorList>
    </citation>
    <scope>NUCLEOTIDE SEQUENCE [LARGE SCALE GENOMIC DNA]</scope>
    <source>
        <strain evidence="2">QSDP1</strain>
    </source>
</reference>
<dbReference type="RefSeq" id="XP_003293916.1">
    <property type="nucleotide sequence ID" value="XM_003293868.1"/>
</dbReference>
<sequence>MVIDLPINLFHYYYYYYKNTNSKENTVWSNRILSLTKTNIKCKECGSKILLLKMFTKNYQDLCNNFNLQFYGCEGEHISTIKVRSIFSITYNATKTNIKCKECGTKTTVKLVQNLKLAVESNRFFLAPEQLNEYIEKFQKSTWL</sequence>
<protein>
    <submittedName>
        <fullName evidence="1">Uncharacterized protein</fullName>
    </submittedName>
</protein>
<evidence type="ECO:0000313" key="2">
    <source>
        <dbReference type="Proteomes" id="UP000001064"/>
    </source>
</evidence>
<gene>
    <name evidence="1" type="ORF">DICPUDRAFT_84432</name>
</gene>
<evidence type="ECO:0000313" key="1">
    <source>
        <dbReference type="EMBL" id="EGC29567.1"/>
    </source>
</evidence>
<dbReference type="KEGG" id="dpp:DICPUDRAFT_84432"/>
<dbReference type="GeneID" id="10505232"/>
<dbReference type="VEuPathDB" id="AmoebaDB:DICPUDRAFT_84432"/>